<feature type="transmembrane region" description="Helical" evidence="13">
    <location>
        <begin position="40"/>
        <end position="60"/>
    </location>
</feature>
<reference evidence="14 15" key="1">
    <citation type="submission" date="2018-09" db="EMBL/GenBank/DDBJ databases">
        <title>Whole genome sequencing of Microbacterium oryzae strain MB-10T.</title>
        <authorList>
            <person name="Das S.K."/>
        </authorList>
    </citation>
    <scope>NUCLEOTIDE SEQUENCE [LARGE SCALE GENOMIC DNA]</scope>
    <source>
        <strain evidence="14 15">MB-10</strain>
    </source>
</reference>
<dbReference type="OrthoDB" id="5244617at2"/>
<evidence type="ECO:0000313" key="14">
    <source>
        <dbReference type="EMBL" id="QGU27171.1"/>
    </source>
</evidence>
<keyword evidence="15" id="KW-1185">Reference proteome</keyword>
<evidence type="ECO:0000256" key="12">
    <source>
        <dbReference type="ARBA" id="ARBA00047816"/>
    </source>
</evidence>
<dbReference type="RefSeq" id="WP_156241663.1">
    <property type="nucleotide sequence ID" value="NZ_BAAAZL010000006.1"/>
</dbReference>
<dbReference type="EC" id="7.1.1.9" evidence="4"/>
<keyword evidence="9 13" id="KW-0472">Membrane</keyword>
<name>A0A6I6E674_9MICO</name>
<organism evidence="14 15">
    <name type="scientific">Microbacterium oryzae</name>
    <dbReference type="NCBI Taxonomy" id="743009"/>
    <lineage>
        <taxon>Bacteria</taxon>
        <taxon>Bacillati</taxon>
        <taxon>Actinomycetota</taxon>
        <taxon>Actinomycetes</taxon>
        <taxon>Micrococcales</taxon>
        <taxon>Microbacteriaceae</taxon>
        <taxon>Microbacterium</taxon>
    </lineage>
</organism>
<feature type="transmembrane region" description="Helical" evidence="13">
    <location>
        <begin position="113"/>
        <end position="131"/>
    </location>
</feature>
<evidence type="ECO:0000256" key="13">
    <source>
        <dbReference type="SAM" id="Phobius"/>
    </source>
</evidence>
<evidence type="ECO:0000256" key="6">
    <source>
        <dbReference type="ARBA" id="ARBA00022692"/>
    </source>
</evidence>
<evidence type="ECO:0000256" key="9">
    <source>
        <dbReference type="ARBA" id="ARBA00023136"/>
    </source>
</evidence>
<comment type="function">
    <text evidence="1">Part of cytochrome c oxidase, its function is unknown.</text>
</comment>
<dbReference type="KEGG" id="moj:D7D94_05455"/>
<dbReference type="Proteomes" id="UP000422989">
    <property type="component" value="Chromosome"/>
</dbReference>
<comment type="catalytic activity">
    <reaction evidence="12">
        <text>4 Fe(II)-[cytochrome c] + O2 + 8 H(+)(in) = 4 Fe(III)-[cytochrome c] + 2 H2O + 4 H(+)(out)</text>
        <dbReference type="Rhea" id="RHEA:11436"/>
        <dbReference type="Rhea" id="RHEA-COMP:10350"/>
        <dbReference type="Rhea" id="RHEA-COMP:14399"/>
        <dbReference type="ChEBI" id="CHEBI:15377"/>
        <dbReference type="ChEBI" id="CHEBI:15378"/>
        <dbReference type="ChEBI" id="CHEBI:15379"/>
        <dbReference type="ChEBI" id="CHEBI:29033"/>
        <dbReference type="ChEBI" id="CHEBI:29034"/>
        <dbReference type="EC" id="7.1.1.9"/>
    </reaction>
</comment>
<proteinExistence type="inferred from homology"/>
<dbReference type="InterPro" id="IPR021050">
    <property type="entry name" value="Cyt_c_oxidase_su4_actinobac"/>
</dbReference>
<dbReference type="Pfam" id="PF12270">
    <property type="entry name" value="Cyt_c_ox_IV"/>
    <property type="match status" value="1"/>
</dbReference>
<evidence type="ECO:0000256" key="3">
    <source>
        <dbReference type="ARBA" id="ARBA00006870"/>
    </source>
</evidence>
<feature type="transmembrane region" description="Helical" evidence="13">
    <location>
        <begin position="6"/>
        <end position="28"/>
    </location>
</feature>
<evidence type="ECO:0000256" key="5">
    <source>
        <dbReference type="ARBA" id="ARBA00022475"/>
    </source>
</evidence>
<comment type="similarity">
    <text evidence="3">Belongs to the cytochrome c oxidase bacterial subunit CtaF family.</text>
</comment>
<sequence>MRSNVVIWWILCAFFAVAAALYAVWGLAWYGGRIEWVGTVALLFAAFMSALIAFYVQLVYRGQKGVELPEDRLDADIDDGDVEQGEFSPWSWWPLVLASAVAIGMVALATAHFLIPVAAGLLVVGLFGWVYEYYRGNFAR</sequence>
<gene>
    <name evidence="14" type="ORF">D7D94_05455</name>
</gene>
<evidence type="ECO:0000256" key="10">
    <source>
        <dbReference type="ARBA" id="ARBA00031366"/>
    </source>
</evidence>
<accession>A0A6I6E674</accession>
<comment type="subcellular location">
    <subcellularLocation>
        <location evidence="2">Cell membrane</location>
        <topology evidence="2">Multi-pass membrane protein</topology>
    </subcellularLocation>
</comment>
<evidence type="ECO:0000256" key="2">
    <source>
        <dbReference type="ARBA" id="ARBA00004651"/>
    </source>
</evidence>
<evidence type="ECO:0000256" key="1">
    <source>
        <dbReference type="ARBA" id="ARBA00002536"/>
    </source>
</evidence>
<dbReference type="AlphaFoldDB" id="A0A6I6E674"/>
<dbReference type="GO" id="GO:0005886">
    <property type="term" value="C:plasma membrane"/>
    <property type="evidence" value="ECO:0007669"/>
    <property type="project" value="UniProtKB-SubCell"/>
</dbReference>
<evidence type="ECO:0000256" key="7">
    <source>
        <dbReference type="ARBA" id="ARBA00022967"/>
    </source>
</evidence>
<dbReference type="GO" id="GO:0022900">
    <property type="term" value="P:electron transport chain"/>
    <property type="evidence" value="ECO:0007669"/>
    <property type="project" value="InterPro"/>
</dbReference>
<keyword evidence="8 13" id="KW-1133">Transmembrane helix</keyword>
<evidence type="ECO:0000256" key="4">
    <source>
        <dbReference type="ARBA" id="ARBA00012949"/>
    </source>
</evidence>
<protein>
    <recommendedName>
        <fullName evidence="4">cytochrome-c oxidase</fullName>
        <ecNumber evidence="4">7.1.1.9</ecNumber>
    </recommendedName>
    <alternativeName>
        <fullName evidence="11">Cytochrome aa3 subunit 4</fullName>
    </alternativeName>
    <alternativeName>
        <fullName evidence="10">Cytochrome c oxidase polypeptide IV</fullName>
    </alternativeName>
</protein>
<dbReference type="GO" id="GO:0004129">
    <property type="term" value="F:cytochrome-c oxidase activity"/>
    <property type="evidence" value="ECO:0007669"/>
    <property type="project" value="UniProtKB-EC"/>
</dbReference>
<keyword evidence="6 13" id="KW-0812">Transmembrane</keyword>
<evidence type="ECO:0000313" key="15">
    <source>
        <dbReference type="Proteomes" id="UP000422989"/>
    </source>
</evidence>
<evidence type="ECO:0000256" key="11">
    <source>
        <dbReference type="ARBA" id="ARBA00031401"/>
    </source>
</evidence>
<keyword evidence="7" id="KW-1278">Translocase</keyword>
<evidence type="ECO:0000256" key="8">
    <source>
        <dbReference type="ARBA" id="ARBA00022989"/>
    </source>
</evidence>
<keyword evidence="5" id="KW-1003">Cell membrane</keyword>
<dbReference type="EMBL" id="CP032550">
    <property type="protein sequence ID" value="QGU27171.1"/>
    <property type="molecule type" value="Genomic_DNA"/>
</dbReference>